<evidence type="ECO:0000259" key="1">
    <source>
        <dbReference type="PROSITE" id="PS51208"/>
    </source>
</evidence>
<proteinExistence type="predicted"/>
<dbReference type="InterPro" id="IPR051551">
    <property type="entry name" value="Autotransporter_adhesion"/>
</dbReference>
<dbReference type="SMART" id="SM00869">
    <property type="entry name" value="Autotransporter"/>
    <property type="match status" value="1"/>
</dbReference>
<evidence type="ECO:0000313" key="2">
    <source>
        <dbReference type="EMBL" id="QIQ22011.1"/>
    </source>
</evidence>
<accession>A0A6G9ICQ2</accession>
<dbReference type="InterPro" id="IPR036709">
    <property type="entry name" value="Autotransporte_beta_dom_sf"/>
</dbReference>
<name>A0A6G9ICQ2_9GAMM</name>
<dbReference type="PANTHER" id="PTHR35037:SF2">
    <property type="match status" value="1"/>
</dbReference>
<dbReference type="GO" id="GO:0019867">
    <property type="term" value="C:outer membrane"/>
    <property type="evidence" value="ECO:0007669"/>
    <property type="project" value="InterPro"/>
</dbReference>
<dbReference type="Pfam" id="PF03797">
    <property type="entry name" value="Autotransporter"/>
    <property type="match status" value="1"/>
</dbReference>
<dbReference type="SUPFAM" id="SSF103515">
    <property type="entry name" value="Autotransporter"/>
    <property type="match status" value="1"/>
</dbReference>
<dbReference type="Gene3D" id="2.40.128.130">
    <property type="entry name" value="Autotransporter beta-domain"/>
    <property type="match status" value="1"/>
</dbReference>
<dbReference type="KEGG" id="orb:IPMB12_10135"/>
<sequence>MNKVYKLKWNKSTQTFVVCSELSRCIGKLGRVATMVSMLAFPAVSFAVDCVPNGNGSYNPGGTGANYSCDNVPDSVGIVNVTDYYVLIDTGVHGTVTIGDINGIVTGWAGIVNRYASAAYGGSPQIIAGNVNLEINMADGSAGGIGTHSGVNLTAKDVALKITTGYSGGNSSGGVATYGVLVGSTVDSGEKDPNNNGKFVTITMDNLKLDQTVTGGKLVPVLNTGLRAIQGAADDSGDGYSGQIVVHNNLDMTLTGNRIEAIYVSGSATDASGNEATSQVVLNNSNIKLIQNSTTNNQSSVIKIGKARPTGTGKGAVYSQGMMNVDASGAVGDAIKLYETGSLLKADYSTSNTNVLANKSVLSVNSADWQVAAGVNAANDVVASFRNANFNTVSTTDSLVKVYGNADNFTLNISGDQSVLNAASNGWLIDVGDASQAASSATFNGSGGKYFGLSNVASNASLTMNLTGSNTVWYLKAKGTSKTATVTELNLEDGATLNASGTVTPGSQTISMHDGYTFQAADGSNLTTTALTSDNDFTLVGNVNNLSGVIDLAEEKDLNALTQYVTTLTIDGDYTGGSNQPTEAQPQPSGNGTLIVNTIWNNDNDSVSDSLHITGTATGYTEVKTKSGIIGNVTQGATEKYSVAVVTVDNHQLDSNAFYGFADTTGAGQAILVQQDANNYAWYLPVGSSTVDPIKPEIPAYSLMPRANMELGFNILGTLHQRIGEQQTMAWDDCSECQTEHNSGQIWGRLLGNYSKNKGDDRFGYRSKMWGLQFGYDFDINYDAENNSRRHTGMMLTYAKDNLKFNDTDYVTFDQNTGDYVSGNEQTGKGQSDMFALGVYSTYYSEYGSYLDLVGQIDYTRNKYSSIRSDNVKNNSYGLLLSAEVGRPFAIAQSQWLIEPQAQLTYQYRDFSSFKTFHDVDVDQDSRNALRGRVGFRLGYNDGTEQLKTQTVYFTANIIHDFIDSDRDVQVGDDRVKEKLARTWGELGLGLQLPIGEMSYIYSDVRYAHTFTNDDGLRREYQGNLGIKWHF</sequence>
<dbReference type="NCBIfam" id="TIGR01414">
    <property type="entry name" value="autotrans_barl"/>
    <property type="match status" value="1"/>
</dbReference>
<dbReference type="Pfam" id="PF13018">
    <property type="entry name" value="ESPR"/>
    <property type="match status" value="1"/>
</dbReference>
<dbReference type="RefSeq" id="WP_166917308.1">
    <property type="nucleotide sequence ID" value="NZ_CP050253.1"/>
</dbReference>
<keyword evidence="3" id="KW-1185">Reference proteome</keyword>
<dbReference type="InParanoid" id="A0A6G9ICQ2"/>
<dbReference type="Proteomes" id="UP000501168">
    <property type="component" value="Chromosome"/>
</dbReference>
<dbReference type="InterPro" id="IPR024973">
    <property type="entry name" value="ESPR"/>
</dbReference>
<dbReference type="InterPro" id="IPR006315">
    <property type="entry name" value="OM_autotransptr_brl_dom"/>
</dbReference>
<protein>
    <submittedName>
        <fullName evidence="2">Autotransporter outer membrane beta-barrel domain-containing protein</fullName>
    </submittedName>
</protein>
<reference evidence="2 3" key="1">
    <citation type="submission" date="2020-03" db="EMBL/GenBank/DDBJ databases">
        <title>Complete genome sequence of Orbus sp. IPMB12 (BCRC 80908).</title>
        <authorList>
            <person name="Lo W.-S."/>
            <person name="Chang T.-H."/>
            <person name="Kuo C.-H."/>
        </authorList>
    </citation>
    <scope>NUCLEOTIDE SEQUENCE [LARGE SCALE GENOMIC DNA]</scope>
    <source>
        <strain evidence="2 3">IPMB12</strain>
    </source>
</reference>
<dbReference type="AlphaFoldDB" id="A0A6G9ICQ2"/>
<dbReference type="PROSITE" id="PS51208">
    <property type="entry name" value="AUTOTRANSPORTER"/>
    <property type="match status" value="1"/>
</dbReference>
<organism evidence="2 3">
    <name type="scientific">Zophobihabitans entericus</name>
    <dbReference type="NCBI Taxonomy" id="1635327"/>
    <lineage>
        <taxon>Bacteria</taxon>
        <taxon>Pseudomonadati</taxon>
        <taxon>Pseudomonadota</taxon>
        <taxon>Gammaproteobacteria</taxon>
        <taxon>Orbales</taxon>
        <taxon>Orbaceae</taxon>
        <taxon>Zophobihabitans</taxon>
    </lineage>
</organism>
<dbReference type="EMBL" id="CP050253">
    <property type="protein sequence ID" value="QIQ22011.1"/>
    <property type="molecule type" value="Genomic_DNA"/>
</dbReference>
<evidence type="ECO:0000313" key="3">
    <source>
        <dbReference type="Proteomes" id="UP000501168"/>
    </source>
</evidence>
<gene>
    <name evidence="2" type="ORF">IPMB12_10135</name>
</gene>
<feature type="domain" description="Autotransporter" evidence="1">
    <location>
        <begin position="739"/>
        <end position="1031"/>
    </location>
</feature>
<dbReference type="InterPro" id="IPR005546">
    <property type="entry name" value="Autotransporte_beta"/>
</dbReference>
<dbReference type="PANTHER" id="PTHR35037">
    <property type="entry name" value="C-TERMINAL REGION OF AIDA-LIKE PROTEIN"/>
    <property type="match status" value="1"/>
</dbReference>